<protein>
    <submittedName>
        <fullName evidence="10">Unannotated protein</fullName>
    </submittedName>
</protein>
<dbReference type="PANTHER" id="PTHR35011">
    <property type="entry name" value="2,3-DIKETO-L-GULONATE TRAP TRANSPORTER SMALL PERMEASE PROTEIN YIAM"/>
    <property type="match status" value="1"/>
</dbReference>
<keyword evidence="7 8" id="KW-0472">Membrane</keyword>
<dbReference type="Pfam" id="PF04290">
    <property type="entry name" value="DctQ"/>
    <property type="match status" value="1"/>
</dbReference>
<evidence type="ECO:0000256" key="7">
    <source>
        <dbReference type="ARBA" id="ARBA00023136"/>
    </source>
</evidence>
<proteinExistence type="predicted"/>
<evidence type="ECO:0000256" key="1">
    <source>
        <dbReference type="ARBA" id="ARBA00004429"/>
    </source>
</evidence>
<reference evidence="10" key="1">
    <citation type="submission" date="2020-05" db="EMBL/GenBank/DDBJ databases">
        <authorList>
            <person name="Chiriac C."/>
            <person name="Salcher M."/>
            <person name="Ghai R."/>
            <person name="Kavagutti S V."/>
        </authorList>
    </citation>
    <scope>NUCLEOTIDE SEQUENCE</scope>
</reference>
<keyword evidence="6 8" id="KW-1133">Transmembrane helix</keyword>
<evidence type="ECO:0000256" key="4">
    <source>
        <dbReference type="ARBA" id="ARBA00022519"/>
    </source>
</evidence>
<evidence type="ECO:0000256" key="8">
    <source>
        <dbReference type="SAM" id="Phobius"/>
    </source>
</evidence>
<keyword evidence="3" id="KW-1003">Cell membrane</keyword>
<keyword evidence="2" id="KW-0813">Transport</keyword>
<dbReference type="InterPro" id="IPR055348">
    <property type="entry name" value="DctQ"/>
</dbReference>
<organism evidence="10">
    <name type="scientific">freshwater metagenome</name>
    <dbReference type="NCBI Taxonomy" id="449393"/>
    <lineage>
        <taxon>unclassified sequences</taxon>
        <taxon>metagenomes</taxon>
        <taxon>ecological metagenomes</taxon>
    </lineage>
</organism>
<evidence type="ECO:0000256" key="2">
    <source>
        <dbReference type="ARBA" id="ARBA00022448"/>
    </source>
</evidence>
<evidence type="ECO:0000256" key="6">
    <source>
        <dbReference type="ARBA" id="ARBA00022989"/>
    </source>
</evidence>
<dbReference type="PANTHER" id="PTHR35011:SF10">
    <property type="entry name" value="TRAP TRANSPORTER SMALL PERMEASE PROTEIN"/>
    <property type="match status" value="1"/>
</dbReference>
<feature type="transmembrane region" description="Helical" evidence="8">
    <location>
        <begin position="54"/>
        <end position="73"/>
    </location>
</feature>
<dbReference type="EMBL" id="CAFABI010000008">
    <property type="protein sequence ID" value="CAB4819843.1"/>
    <property type="molecule type" value="Genomic_DNA"/>
</dbReference>
<dbReference type="GO" id="GO:0015740">
    <property type="term" value="P:C4-dicarboxylate transport"/>
    <property type="evidence" value="ECO:0007669"/>
    <property type="project" value="TreeGrafter"/>
</dbReference>
<dbReference type="GO" id="GO:0005886">
    <property type="term" value="C:plasma membrane"/>
    <property type="evidence" value="ECO:0007669"/>
    <property type="project" value="UniProtKB-SubCell"/>
</dbReference>
<dbReference type="GO" id="GO:0022857">
    <property type="term" value="F:transmembrane transporter activity"/>
    <property type="evidence" value="ECO:0007669"/>
    <property type="project" value="TreeGrafter"/>
</dbReference>
<evidence type="ECO:0000259" key="9">
    <source>
        <dbReference type="Pfam" id="PF04290"/>
    </source>
</evidence>
<feature type="transmembrane region" description="Helical" evidence="8">
    <location>
        <begin position="132"/>
        <end position="156"/>
    </location>
</feature>
<sequence>MMSQNSFAPLRWLTSSGHAVSAAAMIALTLLITLEVFLRYLFGYSMQFVDDLSGYLLVLMTFFGANHALRSGALLRVDFIFNRFPLRGQRILDVSYDIICSTFCAILTYYFGRLVYSSFTNGVTSATMESTPMFIPQLAMPLGMALMSVTFLLMAWEKANGHETLPTLTGHAAASAMRE</sequence>
<feature type="transmembrane region" description="Helical" evidence="8">
    <location>
        <begin position="20"/>
        <end position="42"/>
    </location>
</feature>
<gene>
    <name evidence="10" type="ORF">UFOPK3197_00127</name>
</gene>
<feature type="domain" description="Tripartite ATP-independent periplasmic transporters DctQ component" evidence="9">
    <location>
        <begin position="28"/>
        <end position="159"/>
    </location>
</feature>
<feature type="transmembrane region" description="Helical" evidence="8">
    <location>
        <begin position="94"/>
        <end position="112"/>
    </location>
</feature>
<evidence type="ECO:0000256" key="5">
    <source>
        <dbReference type="ARBA" id="ARBA00022692"/>
    </source>
</evidence>
<evidence type="ECO:0000313" key="10">
    <source>
        <dbReference type="EMBL" id="CAB4819843.1"/>
    </source>
</evidence>
<comment type="subcellular location">
    <subcellularLocation>
        <location evidence="1">Cell inner membrane</location>
        <topology evidence="1">Multi-pass membrane protein</topology>
    </subcellularLocation>
</comment>
<dbReference type="InterPro" id="IPR007387">
    <property type="entry name" value="TRAP_DctQ"/>
</dbReference>
<name>A0A6J6ZH98_9ZZZZ</name>
<accession>A0A6J6ZH98</accession>
<evidence type="ECO:0000256" key="3">
    <source>
        <dbReference type="ARBA" id="ARBA00022475"/>
    </source>
</evidence>
<keyword evidence="5 8" id="KW-0812">Transmembrane</keyword>
<dbReference type="AlphaFoldDB" id="A0A6J6ZH98"/>
<keyword evidence="4" id="KW-0997">Cell inner membrane</keyword>